<evidence type="ECO:0000313" key="1">
    <source>
        <dbReference type="EMBL" id="CAB4572588.1"/>
    </source>
</evidence>
<dbReference type="EMBL" id="CAEZTN010000022">
    <property type="protein sequence ID" value="CAB4572588.1"/>
    <property type="molecule type" value="Genomic_DNA"/>
</dbReference>
<accession>A0A6J6EHV0</accession>
<sequence length="78" mass="8187">MFAMGAVSIPIKISDRTTTATGLFITKRAVCAHRPSSFGVIEDLRMTPLSIFLPITAKIAGSPTIAPITAIVTTETPA</sequence>
<proteinExistence type="predicted"/>
<organism evidence="1">
    <name type="scientific">freshwater metagenome</name>
    <dbReference type="NCBI Taxonomy" id="449393"/>
    <lineage>
        <taxon>unclassified sequences</taxon>
        <taxon>metagenomes</taxon>
        <taxon>ecological metagenomes</taxon>
    </lineage>
</organism>
<reference evidence="1" key="1">
    <citation type="submission" date="2020-05" db="EMBL/GenBank/DDBJ databases">
        <authorList>
            <person name="Chiriac C."/>
            <person name="Salcher M."/>
            <person name="Ghai R."/>
            <person name="Kavagutti S V."/>
        </authorList>
    </citation>
    <scope>NUCLEOTIDE SEQUENCE</scope>
</reference>
<protein>
    <submittedName>
        <fullName evidence="1">Unannotated protein</fullName>
    </submittedName>
</protein>
<name>A0A6J6EHV0_9ZZZZ</name>
<dbReference type="AlphaFoldDB" id="A0A6J6EHV0"/>
<gene>
    <name evidence="1" type="ORF">UFOPK1689_00776</name>
</gene>